<dbReference type="Gene3D" id="3.10.450.50">
    <property type="match status" value="1"/>
</dbReference>
<dbReference type="STRING" id="477690.SAMN05216474_0984"/>
<dbReference type="RefSeq" id="WP_090247032.1">
    <property type="nucleotide sequence ID" value="NZ_FPAS01000001.1"/>
</dbReference>
<dbReference type="InterPro" id="IPR039437">
    <property type="entry name" value="FrzH/put_lumazine-bd"/>
</dbReference>
<keyword evidence="1" id="KW-0732">Signal</keyword>
<name>A0A1I6YLL5_9FLAO</name>
<feature type="chain" id="PRO_5014938748" evidence="1">
    <location>
        <begin position="19"/>
        <end position="142"/>
    </location>
</feature>
<keyword evidence="3" id="KW-1185">Reference proteome</keyword>
<evidence type="ECO:0000313" key="2">
    <source>
        <dbReference type="EMBL" id="SFT51141.1"/>
    </source>
</evidence>
<sequence>MKHILNLLLLLIAGLLNAQQHSPKTAVESYLEYYKAGDTTGLKTVFHEDFQLTYISPWEQGAKAYKKVNRAEMFGFFNAHWKELNISGTYSELSVTGNIAQAKAIVRLEGIVEWTDYITLIQMEGKWWIIAKSSTGELLEED</sequence>
<organism evidence="2 3">
    <name type="scientific">Lishizhenia tianjinensis</name>
    <dbReference type="NCBI Taxonomy" id="477690"/>
    <lineage>
        <taxon>Bacteria</taxon>
        <taxon>Pseudomonadati</taxon>
        <taxon>Bacteroidota</taxon>
        <taxon>Flavobacteriia</taxon>
        <taxon>Flavobacteriales</taxon>
        <taxon>Crocinitomicaceae</taxon>
        <taxon>Lishizhenia</taxon>
    </lineage>
</organism>
<dbReference type="AlphaFoldDB" id="A0A1I6YLL5"/>
<dbReference type="SUPFAM" id="SSF54427">
    <property type="entry name" value="NTF2-like"/>
    <property type="match status" value="1"/>
</dbReference>
<dbReference type="EMBL" id="FPAS01000001">
    <property type="protein sequence ID" value="SFT51141.1"/>
    <property type="molecule type" value="Genomic_DNA"/>
</dbReference>
<accession>A0A1I6YLL5</accession>
<protein>
    <submittedName>
        <fullName evidence="2">Putative lumazine-binding</fullName>
    </submittedName>
</protein>
<gene>
    <name evidence="2" type="ORF">SAMN05216474_0984</name>
</gene>
<evidence type="ECO:0000256" key="1">
    <source>
        <dbReference type="SAM" id="SignalP"/>
    </source>
</evidence>
<dbReference type="InterPro" id="IPR032710">
    <property type="entry name" value="NTF2-like_dom_sf"/>
</dbReference>
<dbReference type="Proteomes" id="UP000236454">
    <property type="component" value="Unassembled WGS sequence"/>
</dbReference>
<dbReference type="Pfam" id="PF12893">
    <property type="entry name" value="Lumazine_bd_2"/>
    <property type="match status" value="1"/>
</dbReference>
<proteinExistence type="predicted"/>
<reference evidence="2 3" key="1">
    <citation type="submission" date="2016-10" db="EMBL/GenBank/DDBJ databases">
        <authorList>
            <person name="de Groot N.N."/>
        </authorList>
    </citation>
    <scope>NUCLEOTIDE SEQUENCE [LARGE SCALE GENOMIC DNA]</scope>
    <source>
        <strain evidence="2 3">CGMCC 1.7005</strain>
    </source>
</reference>
<dbReference type="OrthoDB" id="9792284at2"/>
<evidence type="ECO:0000313" key="3">
    <source>
        <dbReference type="Proteomes" id="UP000236454"/>
    </source>
</evidence>
<feature type="signal peptide" evidence="1">
    <location>
        <begin position="1"/>
        <end position="18"/>
    </location>
</feature>